<evidence type="ECO:0000313" key="1">
    <source>
        <dbReference type="EMBL" id="CAE0678598.1"/>
    </source>
</evidence>
<protein>
    <submittedName>
        <fullName evidence="1">Uncharacterized protein</fullName>
    </submittedName>
</protein>
<dbReference type="EMBL" id="HBIV01043290">
    <property type="protein sequence ID" value="CAE0678598.1"/>
    <property type="molecule type" value="Transcribed_RNA"/>
</dbReference>
<organism evidence="1">
    <name type="scientific">Lotharella globosa</name>
    <dbReference type="NCBI Taxonomy" id="91324"/>
    <lineage>
        <taxon>Eukaryota</taxon>
        <taxon>Sar</taxon>
        <taxon>Rhizaria</taxon>
        <taxon>Cercozoa</taxon>
        <taxon>Chlorarachniophyceae</taxon>
        <taxon>Lotharella</taxon>
    </lineage>
</organism>
<proteinExistence type="predicted"/>
<sequence>METRALGLAYLSGAYRFVQGDADADAWGSCFVILLEELFSILISTGAPPVLLIPTAGVLNDSICGFAGSYSSSEGTNTLRTLLAGVAKPPLRFRPPLILYPFTP</sequence>
<reference evidence="1" key="1">
    <citation type="submission" date="2021-01" db="EMBL/GenBank/DDBJ databases">
        <authorList>
            <person name="Corre E."/>
            <person name="Pelletier E."/>
            <person name="Niang G."/>
            <person name="Scheremetjew M."/>
            <person name="Finn R."/>
            <person name="Kale V."/>
            <person name="Holt S."/>
            <person name="Cochrane G."/>
            <person name="Meng A."/>
            <person name="Brown T."/>
            <person name="Cohen L."/>
        </authorList>
    </citation>
    <scope>NUCLEOTIDE SEQUENCE</scope>
    <source>
        <strain evidence="1">CCCM811</strain>
    </source>
</reference>
<gene>
    <name evidence="1" type="ORF">LGLO00237_LOCUS30380</name>
</gene>
<name>A0A7S3ZBW1_9EUKA</name>
<accession>A0A7S3ZBW1</accession>
<dbReference type="AlphaFoldDB" id="A0A7S3ZBW1"/>